<keyword evidence="7 10" id="KW-0472">Membrane</keyword>
<evidence type="ECO:0000256" key="6">
    <source>
        <dbReference type="ARBA" id="ARBA00023065"/>
    </source>
</evidence>
<dbReference type="GO" id="GO:0042777">
    <property type="term" value="P:proton motive force-driven plasma membrane ATP synthesis"/>
    <property type="evidence" value="ECO:0007669"/>
    <property type="project" value="UniProtKB-UniRule"/>
</dbReference>
<protein>
    <recommendedName>
        <fullName evidence="10">ATP synthase gamma chain</fullName>
    </recommendedName>
    <alternativeName>
        <fullName evidence="10">ATP synthase F1 sector gamma subunit</fullName>
    </alternativeName>
    <alternativeName>
        <fullName evidence="10">F-ATPase gamma subunit</fullName>
    </alternativeName>
</protein>
<sequence>MAALKELKGRINSVENTLKITSAMKMVSSAKLHRVQAAAEALARYENRFTGTVAALCSDPDVVTASPLYLPHKELRRAVVIAFASDSSLCGAFNANAVRQLTSALSALLAEGFAEITVYPVGERMVQAVTRPAFASRFAPAMKVCLDYRQMVGKYSFDGIAPLATQLMDDYVACRIDRVYMVYNHFRSMGRQIPTTDQLLPFVEVSVDNIGREAVRDYILEPDSDVLLATLLPSVTRIRLYRVLLDSVTAENAARMIAMQTATDNAQELIDNLSLEYNKRRQQAITAELADITSSLQG</sequence>
<evidence type="ECO:0000256" key="8">
    <source>
        <dbReference type="ARBA" id="ARBA00023196"/>
    </source>
</evidence>
<dbReference type="SUPFAM" id="SSF52943">
    <property type="entry name" value="ATP synthase (F1-ATPase), gamma subunit"/>
    <property type="match status" value="1"/>
</dbReference>
<dbReference type="EMBL" id="DXAW01000125">
    <property type="protein sequence ID" value="HIZ86321.1"/>
    <property type="molecule type" value="Genomic_DNA"/>
</dbReference>
<dbReference type="Pfam" id="PF00231">
    <property type="entry name" value="ATP-synt"/>
    <property type="match status" value="1"/>
</dbReference>
<comment type="similarity">
    <text evidence="3 10">Belongs to the ATPase gamma chain family.</text>
</comment>
<accession>A0A9D2GQG4</accession>
<dbReference type="GO" id="GO:0046933">
    <property type="term" value="F:proton-transporting ATP synthase activity, rotational mechanism"/>
    <property type="evidence" value="ECO:0007669"/>
    <property type="project" value="UniProtKB-UniRule"/>
</dbReference>
<dbReference type="Proteomes" id="UP000824115">
    <property type="component" value="Unassembled WGS sequence"/>
</dbReference>
<reference evidence="11" key="1">
    <citation type="journal article" date="2021" name="PeerJ">
        <title>Extensive microbial diversity within the chicken gut microbiome revealed by metagenomics and culture.</title>
        <authorList>
            <person name="Gilroy R."/>
            <person name="Ravi A."/>
            <person name="Getino M."/>
            <person name="Pursley I."/>
            <person name="Horton D.L."/>
            <person name="Alikhan N.F."/>
            <person name="Baker D."/>
            <person name="Gharbi K."/>
            <person name="Hall N."/>
            <person name="Watson M."/>
            <person name="Adriaenssens E.M."/>
            <person name="Foster-Nyarko E."/>
            <person name="Jarju S."/>
            <person name="Secka A."/>
            <person name="Antonio M."/>
            <person name="Oren A."/>
            <person name="Chaudhuri R.R."/>
            <person name="La Ragione R."/>
            <person name="Hildebrand F."/>
            <person name="Pallen M.J."/>
        </authorList>
    </citation>
    <scope>NUCLEOTIDE SEQUENCE</scope>
    <source>
        <strain evidence="11">Gambia16-554</strain>
    </source>
</reference>
<dbReference type="GO" id="GO:0045259">
    <property type="term" value="C:proton-transporting ATP synthase complex"/>
    <property type="evidence" value="ECO:0007669"/>
    <property type="project" value="UniProtKB-KW"/>
</dbReference>
<keyword evidence="4 10" id="KW-0813">Transport</keyword>
<comment type="function">
    <text evidence="1 10">Produces ATP from ADP in the presence of a proton gradient across the membrane. The gamma chain is believed to be important in regulating ATPase activity and the flow of protons through the CF(0) complex.</text>
</comment>
<proteinExistence type="inferred from homology"/>
<comment type="subcellular location">
    <subcellularLocation>
        <location evidence="10">Cell membrane</location>
        <topology evidence="10">Peripheral membrane protein</topology>
    </subcellularLocation>
    <subcellularLocation>
        <location evidence="2">Membrane</location>
        <topology evidence="2">Peripheral membrane protein</topology>
    </subcellularLocation>
</comment>
<dbReference type="PRINTS" id="PR00126">
    <property type="entry name" value="ATPASEGAMMA"/>
</dbReference>
<comment type="caution">
    <text evidence="11">The sequence shown here is derived from an EMBL/GenBank/DDBJ whole genome shotgun (WGS) entry which is preliminary data.</text>
</comment>
<evidence type="ECO:0000256" key="9">
    <source>
        <dbReference type="ARBA" id="ARBA00023310"/>
    </source>
</evidence>
<organism evidence="11 12">
    <name type="scientific">Candidatus Coprenecus stercoravium</name>
    <dbReference type="NCBI Taxonomy" id="2840735"/>
    <lineage>
        <taxon>Bacteria</taxon>
        <taxon>Pseudomonadati</taxon>
        <taxon>Bacteroidota</taxon>
        <taxon>Bacteroidia</taxon>
        <taxon>Bacteroidales</taxon>
        <taxon>Rikenellaceae</taxon>
        <taxon>Rikenellaceae incertae sedis</taxon>
        <taxon>Candidatus Coprenecus</taxon>
    </lineage>
</organism>
<evidence type="ECO:0000256" key="2">
    <source>
        <dbReference type="ARBA" id="ARBA00004170"/>
    </source>
</evidence>
<evidence type="ECO:0000256" key="10">
    <source>
        <dbReference type="HAMAP-Rule" id="MF_00815"/>
    </source>
</evidence>
<name>A0A9D2GQG4_9BACT</name>
<dbReference type="PANTHER" id="PTHR11693:SF22">
    <property type="entry name" value="ATP SYNTHASE SUBUNIT GAMMA, MITOCHONDRIAL"/>
    <property type="match status" value="1"/>
</dbReference>
<dbReference type="Gene3D" id="3.40.1380.10">
    <property type="match status" value="1"/>
</dbReference>
<gene>
    <name evidence="10 11" type="primary">atpG</name>
    <name evidence="11" type="ORF">IAC04_07510</name>
</gene>
<evidence type="ECO:0000256" key="1">
    <source>
        <dbReference type="ARBA" id="ARBA00003456"/>
    </source>
</evidence>
<dbReference type="NCBIfam" id="TIGR01146">
    <property type="entry name" value="ATPsyn_F1gamma"/>
    <property type="match status" value="1"/>
</dbReference>
<dbReference type="PANTHER" id="PTHR11693">
    <property type="entry name" value="ATP SYNTHASE GAMMA CHAIN"/>
    <property type="match status" value="1"/>
</dbReference>
<evidence type="ECO:0000256" key="4">
    <source>
        <dbReference type="ARBA" id="ARBA00022448"/>
    </source>
</evidence>
<dbReference type="HAMAP" id="MF_00815">
    <property type="entry name" value="ATP_synth_gamma_bact"/>
    <property type="match status" value="1"/>
</dbReference>
<reference evidence="11" key="2">
    <citation type="submission" date="2021-04" db="EMBL/GenBank/DDBJ databases">
        <authorList>
            <person name="Gilroy R."/>
        </authorList>
    </citation>
    <scope>NUCLEOTIDE SEQUENCE</scope>
    <source>
        <strain evidence="11">Gambia16-554</strain>
    </source>
</reference>
<dbReference type="CDD" id="cd12151">
    <property type="entry name" value="F1-ATPase_gamma"/>
    <property type="match status" value="1"/>
</dbReference>
<evidence type="ECO:0000256" key="3">
    <source>
        <dbReference type="ARBA" id="ARBA00007681"/>
    </source>
</evidence>
<evidence type="ECO:0000256" key="5">
    <source>
        <dbReference type="ARBA" id="ARBA00022781"/>
    </source>
</evidence>
<dbReference type="GO" id="GO:0005524">
    <property type="term" value="F:ATP binding"/>
    <property type="evidence" value="ECO:0007669"/>
    <property type="project" value="UniProtKB-UniRule"/>
</dbReference>
<dbReference type="AlphaFoldDB" id="A0A9D2GQG4"/>
<dbReference type="InterPro" id="IPR000131">
    <property type="entry name" value="ATP_synth_F1_gsu"/>
</dbReference>
<keyword evidence="6 10" id="KW-0406">Ion transport</keyword>
<evidence type="ECO:0000313" key="11">
    <source>
        <dbReference type="EMBL" id="HIZ86321.1"/>
    </source>
</evidence>
<dbReference type="Gene3D" id="1.10.287.80">
    <property type="entry name" value="ATP synthase, gamma subunit, helix hairpin domain"/>
    <property type="match status" value="1"/>
</dbReference>
<keyword evidence="8 10" id="KW-0139">CF(1)</keyword>
<keyword evidence="5 10" id="KW-0375">Hydrogen ion transport</keyword>
<dbReference type="InterPro" id="IPR035968">
    <property type="entry name" value="ATP_synth_F1_ATPase_gsu"/>
</dbReference>
<keyword evidence="9 10" id="KW-0066">ATP synthesis</keyword>
<comment type="subunit">
    <text evidence="10">F-type ATPases have 2 components, CF(1) - the catalytic core - and CF(0) - the membrane proton channel. CF(1) has five subunits: alpha(3), beta(3), gamma(1), delta(1), epsilon(1). CF(0) has three main subunits: a, b and c.</text>
</comment>
<keyword evidence="10" id="KW-1003">Cell membrane</keyword>
<evidence type="ECO:0000313" key="12">
    <source>
        <dbReference type="Proteomes" id="UP000824115"/>
    </source>
</evidence>
<evidence type="ECO:0000256" key="7">
    <source>
        <dbReference type="ARBA" id="ARBA00023136"/>
    </source>
</evidence>
<dbReference type="GO" id="GO:0005886">
    <property type="term" value="C:plasma membrane"/>
    <property type="evidence" value="ECO:0007669"/>
    <property type="project" value="UniProtKB-SubCell"/>
</dbReference>